<dbReference type="GO" id="GO:0009306">
    <property type="term" value="P:protein secretion"/>
    <property type="evidence" value="ECO:0007669"/>
    <property type="project" value="UniProtKB-UniRule"/>
</dbReference>
<dbReference type="GO" id="GO:0008320">
    <property type="term" value="F:protein transmembrane transporter activity"/>
    <property type="evidence" value="ECO:0007669"/>
    <property type="project" value="UniProtKB-UniRule"/>
</dbReference>
<keyword evidence="3 9" id="KW-1003">Cell membrane</keyword>
<comment type="similarity">
    <text evidence="9">Belongs to the SecE/SEC61-gamma family.</text>
</comment>
<keyword evidence="2 9" id="KW-0813">Transport</keyword>
<feature type="region of interest" description="Disordered" evidence="10">
    <location>
        <begin position="1"/>
        <end position="27"/>
    </location>
</feature>
<dbReference type="InterPro" id="IPR001901">
    <property type="entry name" value="Translocase_SecE/Sec61-g"/>
</dbReference>
<evidence type="ECO:0000256" key="10">
    <source>
        <dbReference type="SAM" id="MobiDB-lite"/>
    </source>
</evidence>
<dbReference type="GO" id="GO:0065002">
    <property type="term" value="P:intracellular protein transmembrane transport"/>
    <property type="evidence" value="ECO:0007669"/>
    <property type="project" value="UniProtKB-UniRule"/>
</dbReference>
<dbReference type="Proteomes" id="UP000239867">
    <property type="component" value="Chromosome"/>
</dbReference>
<reference evidence="11 12" key="1">
    <citation type="journal article" date="2018" name="MBio">
        <title>Insights into the evolution of host association through the isolation and characterization of a novel human periodontal pathobiont, Desulfobulbus oralis.</title>
        <authorList>
            <person name="Cross K.L."/>
            <person name="Chirania P."/>
            <person name="Xiong W."/>
            <person name="Beall C.J."/>
            <person name="Elkins J.G."/>
            <person name="Giannone R.J."/>
            <person name="Griffen A.L."/>
            <person name="Guss A.M."/>
            <person name="Hettich R.L."/>
            <person name="Joshi S.S."/>
            <person name="Mokrzan E.M."/>
            <person name="Martin R.K."/>
            <person name="Zhulin I.B."/>
            <person name="Leys E.J."/>
            <person name="Podar M."/>
        </authorList>
    </citation>
    <scope>NUCLEOTIDE SEQUENCE [LARGE SCALE GENOMIC DNA]</scope>
    <source>
        <strain evidence="11 12">ORNL</strain>
    </source>
</reference>
<evidence type="ECO:0000256" key="3">
    <source>
        <dbReference type="ARBA" id="ARBA00022475"/>
    </source>
</evidence>
<dbReference type="GO" id="GO:0006605">
    <property type="term" value="P:protein targeting"/>
    <property type="evidence" value="ECO:0007669"/>
    <property type="project" value="UniProtKB-UniRule"/>
</dbReference>
<proteinExistence type="inferred from homology"/>
<dbReference type="PANTHER" id="PTHR33910:SF1">
    <property type="entry name" value="PROTEIN TRANSLOCASE SUBUNIT SECE"/>
    <property type="match status" value="1"/>
</dbReference>
<evidence type="ECO:0000256" key="8">
    <source>
        <dbReference type="ARBA" id="ARBA00023136"/>
    </source>
</evidence>
<accession>A0A2L1GQI1</accession>
<dbReference type="HAMAP" id="MF_00422">
    <property type="entry name" value="SecE"/>
    <property type="match status" value="1"/>
</dbReference>
<dbReference type="InterPro" id="IPR038379">
    <property type="entry name" value="SecE_sf"/>
</dbReference>
<keyword evidence="4 9" id="KW-0812">Transmembrane</keyword>
<keyword evidence="12" id="KW-1185">Reference proteome</keyword>
<evidence type="ECO:0000256" key="1">
    <source>
        <dbReference type="ARBA" id="ARBA00004370"/>
    </source>
</evidence>
<comment type="function">
    <text evidence="9">Essential subunit of the Sec protein translocation channel SecYEG. Clamps together the 2 halves of SecY. May contact the channel plug during translocation.</text>
</comment>
<evidence type="ECO:0000256" key="4">
    <source>
        <dbReference type="ARBA" id="ARBA00022692"/>
    </source>
</evidence>
<gene>
    <name evidence="9" type="primary">secE</name>
    <name evidence="11" type="ORF">CAY53_10825</name>
</gene>
<evidence type="ECO:0000256" key="5">
    <source>
        <dbReference type="ARBA" id="ARBA00022927"/>
    </source>
</evidence>
<keyword evidence="6 9" id="KW-1133">Transmembrane helix</keyword>
<dbReference type="PANTHER" id="PTHR33910">
    <property type="entry name" value="PROTEIN TRANSLOCASE SUBUNIT SECE"/>
    <property type="match status" value="1"/>
</dbReference>
<dbReference type="OrthoDB" id="9812738at2"/>
<comment type="subunit">
    <text evidence="9">Component of the Sec protein translocase complex. Heterotrimer consisting of SecY, SecE and SecG subunits. The heterotrimers can form oligomers, although 1 heterotrimer is thought to be able to translocate proteins. Interacts with the ribosome. Interacts with SecDF, and other proteins may be involved. Interacts with SecA.</text>
</comment>
<keyword evidence="8 9" id="KW-0472">Membrane</keyword>
<keyword evidence="5 9" id="KW-0653">Protein transport</keyword>
<dbReference type="AlphaFoldDB" id="A0A2L1GQI1"/>
<evidence type="ECO:0000256" key="9">
    <source>
        <dbReference type="HAMAP-Rule" id="MF_00422"/>
    </source>
</evidence>
<dbReference type="GO" id="GO:0005886">
    <property type="term" value="C:plasma membrane"/>
    <property type="evidence" value="ECO:0007669"/>
    <property type="project" value="UniProtKB-SubCell"/>
</dbReference>
<dbReference type="NCBIfam" id="TIGR00964">
    <property type="entry name" value="secE_bact"/>
    <property type="match status" value="1"/>
</dbReference>
<name>A0A2L1GQI1_9BACT</name>
<dbReference type="RefSeq" id="WP_104937121.1">
    <property type="nucleotide sequence ID" value="NZ_CP021255.1"/>
</dbReference>
<evidence type="ECO:0000256" key="7">
    <source>
        <dbReference type="ARBA" id="ARBA00023010"/>
    </source>
</evidence>
<evidence type="ECO:0000313" key="12">
    <source>
        <dbReference type="Proteomes" id="UP000239867"/>
    </source>
</evidence>
<evidence type="ECO:0000313" key="11">
    <source>
        <dbReference type="EMBL" id="AVD71906.1"/>
    </source>
</evidence>
<evidence type="ECO:0000256" key="2">
    <source>
        <dbReference type="ARBA" id="ARBA00022448"/>
    </source>
</evidence>
<dbReference type="GO" id="GO:0043952">
    <property type="term" value="P:protein transport by the Sec complex"/>
    <property type="evidence" value="ECO:0007669"/>
    <property type="project" value="UniProtKB-UniRule"/>
</dbReference>
<dbReference type="KEGG" id="deo:CAY53_10825"/>
<keyword evidence="7 9" id="KW-0811">Translocation</keyword>
<dbReference type="InterPro" id="IPR005807">
    <property type="entry name" value="SecE_bac"/>
</dbReference>
<sequence length="94" mass="10262">MAARKINKGKNSGTDSGKTVDDSSERSAFTPTAISQFLHEVFAEFKKIVWPAKKITAGLTCFVLVLVMFLSFFLGSVDLLLGKVVTFILNFGTI</sequence>
<protein>
    <recommendedName>
        <fullName evidence="9">Protein translocase subunit SecE</fullName>
    </recommendedName>
</protein>
<feature type="transmembrane region" description="Helical" evidence="9">
    <location>
        <begin position="55"/>
        <end position="74"/>
    </location>
</feature>
<organism evidence="11 12">
    <name type="scientific">Desulfobulbus oralis</name>
    <dbReference type="NCBI Taxonomy" id="1986146"/>
    <lineage>
        <taxon>Bacteria</taxon>
        <taxon>Pseudomonadati</taxon>
        <taxon>Thermodesulfobacteriota</taxon>
        <taxon>Desulfobulbia</taxon>
        <taxon>Desulfobulbales</taxon>
        <taxon>Desulfobulbaceae</taxon>
        <taxon>Desulfobulbus</taxon>
    </lineage>
</organism>
<dbReference type="Gene3D" id="1.20.5.1030">
    <property type="entry name" value="Preprotein translocase secy subunit"/>
    <property type="match status" value="1"/>
</dbReference>
<evidence type="ECO:0000256" key="6">
    <source>
        <dbReference type="ARBA" id="ARBA00022989"/>
    </source>
</evidence>
<dbReference type="Pfam" id="PF00584">
    <property type="entry name" value="SecE"/>
    <property type="match status" value="1"/>
</dbReference>
<comment type="subcellular location">
    <subcellularLocation>
        <location evidence="9">Cell membrane</location>
        <topology evidence="9">Single-pass membrane protein</topology>
    </subcellularLocation>
    <subcellularLocation>
        <location evidence="1">Membrane</location>
    </subcellularLocation>
</comment>
<dbReference type="EMBL" id="CP021255">
    <property type="protein sequence ID" value="AVD71906.1"/>
    <property type="molecule type" value="Genomic_DNA"/>
</dbReference>